<keyword evidence="5" id="KW-0687">Ribonucleoprotein</keyword>
<dbReference type="EMBL" id="UINC01004599">
    <property type="protein sequence ID" value="SVA15529.1"/>
    <property type="molecule type" value="Genomic_DNA"/>
</dbReference>
<dbReference type="Gene3D" id="1.20.58.110">
    <property type="entry name" value="Ribosomal protein S20"/>
    <property type="match status" value="1"/>
</dbReference>
<dbReference type="HAMAP" id="MF_00500">
    <property type="entry name" value="Ribosomal_bS20"/>
    <property type="match status" value="1"/>
</dbReference>
<keyword evidence="4" id="KW-0689">Ribosomal protein</keyword>
<dbReference type="InterPro" id="IPR002583">
    <property type="entry name" value="Ribosomal_bS20"/>
</dbReference>
<comment type="similarity">
    <text evidence="1">Belongs to the bacterial ribosomal protein bS20 family.</text>
</comment>
<dbReference type="NCBIfam" id="TIGR00029">
    <property type="entry name" value="S20"/>
    <property type="match status" value="1"/>
</dbReference>
<protein>
    <recommendedName>
        <fullName evidence="7">30S ribosomal protein S20</fullName>
    </recommendedName>
</protein>
<evidence type="ECO:0000313" key="6">
    <source>
        <dbReference type="EMBL" id="SVA15529.1"/>
    </source>
</evidence>
<dbReference type="Pfam" id="PF01649">
    <property type="entry name" value="Ribosomal_S20p"/>
    <property type="match status" value="1"/>
</dbReference>
<dbReference type="PANTHER" id="PTHR33398">
    <property type="entry name" value="30S RIBOSOMAL PROTEIN S20"/>
    <property type="match status" value="1"/>
</dbReference>
<dbReference type="GO" id="GO:0015935">
    <property type="term" value="C:small ribosomal subunit"/>
    <property type="evidence" value="ECO:0007669"/>
    <property type="project" value="TreeGrafter"/>
</dbReference>
<dbReference type="GO" id="GO:0070181">
    <property type="term" value="F:small ribosomal subunit rRNA binding"/>
    <property type="evidence" value="ECO:0007669"/>
    <property type="project" value="TreeGrafter"/>
</dbReference>
<keyword evidence="2" id="KW-0699">rRNA-binding</keyword>
<sequence>MGASGSELKRVRQSRRNNLRNRHYKSMMKTSIKKVLEADKKDAPTFLNQAISTIDRVCGKGIIHKNRASHQISKLTKYINSL</sequence>
<evidence type="ECO:0000256" key="5">
    <source>
        <dbReference type="ARBA" id="ARBA00023274"/>
    </source>
</evidence>
<evidence type="ECO:0008006" key="7">
    <source>
        <dbReference type="Google" id="ProtNLM"/>
    </source>
</evidence>
<name>A0A381TI86_9ZZZZ</name>
<dbReference type="PANTHER" id="PTHR33398:SF1">
    <property type="entry name" value="SMALL RIBOSOMAL SUBUNIT PROTEIN BS20C"/>
    <property type="match status" value="1"/>
</dbReference>
<evidence type="ECO:0000256" key="2">
    <source>
        <dbReference type="ARBA" id="ARBA00022730"/>
    </source>
</evidence>
<dbReference type="SUPFAM" id="SSF46992">
    <property type="entry name" value="Ribosomal protein S20"/>
    <property type="match status" value="1"/>
</dbReference>
<keyword evidence="3" id="KW-0694">RNA-binding</keyword>
<accession>A0A381TI86</accession>
<dbReference type="GO" id="GO:0003735">
    <property type="term" value="F:structural constituent of ribosome"/>
    <property type="evidence" value="ECO:0007669"/>
    <property type="project" value="InterPro"/>
</dbReference>
<proteinExistence type="inferred from homology"/>
<evidence type="ECO:0000256" key="4">
    <source>
        <dbReference type="ARBA" id="ARBA00022980"/>
    </source>
</evidence>
<reference evidence="6" key="1">
    <citation type="submission" date="2018-05" db="EMBL/GenBank/DDBJ databases">
        <authorList>
            <person name="Lanie J.A."/>
            <person name="Ng W.-L."/>
            <person name="Kazmierczak K.M."/>
            <person name="Andrzejewski T.M."/>
            <person name="Davidsen T.M."/>
            <person name="Wayne K.J."/>
            <person name="Tettelin H."/>
            <person name="Glass J.I."/>
            <person name="Rusch D."/>
            <person name="Podicherti R."/>
            <person name="Tsui H.-C.T."/>
            <person name="Winkler M.E."/>
        </authorList>
    </citation>
    <scope>NUCLEOTIDE SEQUENCE</scope>
</reference>
<evidence type="ECO:0000256" key="1">
    <source>
        <dbReference type="ARBA" id="ARBA00007634"/>
    </source>
</evidence>
<dbReference type="InterPro" id="IPR036510">
    <property type="entry name" value="Ribosomal_bS20_sf"/>
</dbReference>
<evidence type="ECO:0000256" key="3">
    <source>
        <dbReference type="ARBA" id="ARBA00022884"/>
    </source>
</evidence>
<dbReference type="GO" id="GO:0005829">
    <property type="term" value="C:cytosol"/>
    <property type="evidence" value="ECO:0007669"/>
    <property type="project" value="TreeGrafter"/>
</dbReference>
<dbReference type="AlphaFoldDB" id="A0A381TI86"/>
<dbReference type="GO" id="GO:0006412">
    <property type="term" value="P:translation"/>
    <property type="evidence" value="ECO:0007669"/>
    <property type="project" value="InterPro"/>
</dbReference>
<gene>
    <name evidence="6" type="ORF">METZ01_LOCUS68383</name>
</gene>
<organism evidence="6">
    <name type="scientific">marine metagenome</name>
    <dbReference type="NCBI Taxonomy" id="408172"/>
    <lineage>
        <taxon>unclassified sequences</taxon>
        <taxon>metagenomes</taxon>
        <taxon>ecological metagenomes</taxon>
    </lineage>
</organism>